<dbReference type="PROSITE" id="PS51257">
    <property type="entry name" value="PROKAR_LIPOPROTEIN"/>
    <property type="match status" value="1"/>
</dbReference>
<feature type="region of interest" description="Disordered" evidence="1">
    <location>
        <begin position="27"/>
        <end position="65"/>
    </location>
</feature>
<accession>A0A7W7Q7R8</accession>
<evidence type="ECO:0008006" key="5">
    <source>
        <dbReference type="Google" id="ProtNLM"/>
    </source>
</evidence>
<evidence type="ECO:0000313" key="4">
    <source>
        <dbReference type="Proteomes" id="UP000520767"/>
    </source>
</evidence>
<dbReference type="RefSeq" id="WP_184812787.1">
    <property type="nucleotide sequence ID" value="NZ_JACHJQ010000005.1"/>
</dbReference>
<feature type="compositionally biased region" description="Low complexity" evidence="1">
    <location>
        <begin position="34"/>
        <end position="56"/>
    </location>
</feature>
<dbReference type="Proteomes" id="UP000520767">
    <property type="component" value="Unassembled WGS sequence"/>
</dbReference>
<feature type="chain" id="PRO_5039609001" description="DUF4352 domain-containing protein" evidence="2">
    <location>
        <begin position="22"/>
        <end position="223"/>
    </location>
</feature>
<keyword evidence="2" id="KW-0732">Signal</keyword>
<sequence length="223" mass="22259">MFRWILPAAAVAGALVLSACGAEEPDSTAATVVPDSSSSEAEPTPATTPAEDATPPGGSAELTPQGTELALGDKAVVPFRAGGEEGLVGVTITKIDKGAAADLAPLQLGARADGYVPYYVRITVTNETGGDWGGTSLVSLQGLLADGTEAGGVYSVPSSFAPCAKGSAGDDFVAAGASYETCTLALAPEPAEVTGVAYEVDTYDDAAPDGAQADYAAEPITWK</sequence>
<protein>
    <recommendedName>
        <fullName evidence="5">DUF4352 domain-containing protein</fullName>
    </recommendedName>
</protein>
<comment type="caution">
    <text evidence="3">The sequence shown here is derived from an EMBL/GenBank/DDBJ whole genome shotgun (WGS) entry which is preliminary data.</text>
</comment>
<proteinExistence type="predicted"/>
<dbReference type="AlphaFoldDB" id="A0A7W7Q7R8"/>
<keyword evidence="4" id="KW-1185">Reference proteome</keyword>
<dbReference type="EMBL" id="JACHJQ010000005">
    <property type="protein sequence ID" value="MBB4908657.1"/>
    <property type="molecule type" value="Genomic_DNA"/>
</dbReference>
<name>A0A7W7Q7R8_9PSEU</name>
<gene>
    <name evidence="3" type="ORF">FHR82_004910</name>
</gene>
<feature type="signal peptide" evidence="2">
    <location>
        <begin position="1"/>
        <end position="21"/>
    </location>
</feature>
<evidence type="ECO:0000313" key="3">
    <source>
        <dbReference type="EMBL" id="MBB4908657.1"/>
    </source>
</evidence>
<evidence type="ECO:0000256" key="2">
    <source>
        <dbReference type="SAM" id="SignalP"/>
    </source>
</evidence>
<evidence type="ECO:0000256" key="1">
    <source>
        <dbReference type="SAM" id="MobiDB-lite"/>
    </source>
</evidence>
<organism evidence="3 4">
    <name type="scientific">Actinophytocola algeriensis</name>
    <dbReference type="NCBI Taxonomy" id="1768010"/>
    <lineage>
        <taxon>Bacteria</taxon>
        <taxon>Bacillati</taxon>
        <taxon>Actinomycetota</taxon>
        <taxon>Actinomycetes</taxon>
        <taxon>Pseudonocardiales</taxon>
        <taxon>Pseudonocardiaceae</taxon>
    </lineage>
</organism>
<reference evidence="3 4" key="1">
    <citation type="submission" date="2020-08" db="EMBL/GenBank/DDBJ databases">
        <title>Genomic Encyclopedia of Type Strains, Phase III (KMG-III): the genomes of soil and plant-associated and newly described type strains.</title>
        <authorList>
            <person name="Whitman W."/>
        </authorList>
    </citation>
    <scope>NUCLEOTIDE SEQUENCE [LARGE SCALE GENOMIC DNA]</scope>
    <source>
        <strain evidence="3 4">CECT 8960</strain>
    </source>
</reference>